<dbReference type="RefSeq" id="WP_147583421.1">
    <property type="nucleotide sequence ID" value="NZ_CP042831.1"/>
</dbReference>
<comment type="similarity">
    <text evidence="2">Belongs to the SusD family.</text>
</comment>
<dbReference type="InterPro" id="IPR012944">
    <property type="entry name" value="SusD_RagB_dom"/>
</dbReference>
<feature type="domain" description="SusD-like N-terminal" evidence="7">
    <location>
        <begin position="25"/>
        <end position="220"/>
    </location>
</feature>
<evidence type="ECO:0000256" key="1">
    <source>
        <dbReference type="ARBA" id="ARBA00004442"/>
    </source>
</evidence>
<dbReference type="InterPro" id="IPR033985">
    <property type="entry name" value="SusD-like_N"/>
</dbReference>
<evidence type="ECO:0000259" key="7">
    <source>
        <dbReference type="Pfam" id="PF14322"/>
    </source>
</evidence>
<name>A0A5B9FYG5_9FLAO</name>
<reference evidence="8 9" key="1">
    <citation type="submission" date="2019-08" db="EMBL/GenBank/DDBJ databases">
        <title>Flavobacterium alkalisoli sp. nov., isolated from rhizosphere soil of Suaeda salsa.</title>
        <authorList>
            <person name="Sun J.-Q."/>
            <person name="Xu L."/>
        </authorList>
    </citation>
    <scope>NUCLEOTIDE SEQUENCE [LARGE SCALE GENOMIC DNA]</scope>
    <source>
        <strain evidence="8 9">XS-5</strain>
    </source>
</reference>
<dbReference type="AlphaFoldDB" id="A0A5B9FYG5"/>
<protein>
    <submittedName>
        <fullName evidence="8">RagB/SusD family nutrient uptake outer membrane protein</fullName>
    </submittedName>
</protein>
<dbReference type="OrthoDB" id="5694214at2"/>
<evidence type="ECO:0000313" key="9">
    <source>
        <dbReference type="Proteomes" id="UP000321222"/>
    </source>
</evidence>
<feature type="domain" description="RagB/SusD" evidence="6">
    <location>
        <begin position="336"/>
        <end position="493"/>
    </location>
</feature>
<keyword evidence="4" id="KW-0472">Membrane</keyword>
<dbReference type="CDD" id="cd08977">
    <property type="entry name" value="SusD"/>
    <property type="match status" value="1"/>
</dbReference>
<dbReference type="GO" id="GO:0009279">
    <property type="term" value="C:cell outer membrane"/>
    <property type="evidence" value="ECO:0007669"/>
    <property type="project" value="UniProtKB-SubCell"/>
</dbReference>
<proteinExistence type="inferred from homology"/>
<evidence type="ECO:0000256" key="5">
    <source>
        <dbReference type="ARBA" id="ARBA00023237"/>
    </source>
</evidence>
<accession>A0A5B9FYG5</accession>
<organism evidence="8 9">
    <name type="scientific">Flavobacterium alkalisoli</name>
    <dbReference type="NCBI Taxonomy" id="2602769"/>
    <lineage>
        <taxon>Bacteria</taxon>
        <taxon>Pseudomonadati</taxon>
        <taxon>Bacteroidota</taxon>
        <taxon>Flavobacteriia</taxon>
        <taxon>Flavobacteriales</taxon>
        <taxon>Flavobacteriaceae</taxon>
        <taxon>Flavobacterium</taxon>
    </lineage>
</organism>
<keyword evidence="9" id="KW-1185">Reference proteome</keyword>
<evidence type="ECO:0000313" key="8">
    <source>
        <dbReference type="EMBL" id="QEE49922.1"/>
    </source>
</evidence>
<keyword evidence="5" id="KW-0998">Cell outer membrane</keyword>
<dbReference type="InterPro" id="IPR011990">
    <property type="entry name" value="TPR-like_helical_dom_sf"/>
</dbReference>
<dbReference type="Proteomes" id="UP000321222">
    <property type="component" value="Chromosome"/>
</dbReference>
<evidence type="ECO:0000256" key="4">
    <source>
        <dbReference type="ARBA" id="ARBA00023136"/>
    </source>
</evidence>
<keyword evidence="3" id="KW-0732">Signal</keyword>
<gene>
    <name evidence="8" type="ORF">FUA48_10120</name>
</gene>
<dbReference type="Pfam" id="PF14322">
    <property type="entry name" value="SusD-like_3"/>
    <property type="match status" value="1"/>
</dbReference>
<dbReference type="KEGG" id="fak:FUA48_10120"/>
<dbReference type="Gene3D" id="1.25.40.390">
    <property type="match status" value="1"/>
</dbReference>
<comment type="subcellular location">
    <subcellularLocation>
        <location evidence="1">Cell outer membrane</location>
    </subcellularLocation>
</comment>
<dbReference type="SUPFAM" id="SSF48452">
    <property type="entry name" value="TPR-like"/>
    <property type="match status" value="1"/>
</dbReference>
<dbReference type="EMBL" id="CP042831">
    <property type="protein sequence ID" value="QEE49922.1"/>
    <property type="molecule type" value="Genomic_DNA"/>
</dbReference>
<evidence type="ECO:0000256" key="2">
    <source>
        <dbReference type="ARBA" id="ARBA00006275"/>
    </source>
</evidence>
<evidence type="ECO:0000256" key="3">
    <source>
        <dbReference type="ARBA" id="ARBA00022729"/>
    </source>
</evidence>
<evidence type="ECO:0000259" key="6">
    <source>
        <dbReference type="Pfam" id="PF07980"/>
    </source>
</evidence>
<dbReference type="Pfam" id="PF07980">
    <property type="entry name" value="SusD_RagB"/>
    <property type="match status" value="1"/>
</dbReference>
<sequence length="493" mass="54498">MKRKIITAFMAFSILAVTNISCSDDFLERAPLYSISSDNYFNSEEDYNYALIAAYDILQSSYVNVILGEIASDNTLSGGESANDVIGWQQIDEMTHTPVNSNLRDVWNWMFAGVNRAAYILEFKDKTDFEGKAQIIAEARFLHAYYNFELLKWFGGIPLKGDSRFTLGDESTIPRASTDEVYASIISDLEMAIADLAPTAPQTGRVTKGAAQALLGKVYLYKGDYALAGPMLENVINSGMYSLTQGEDYMNLFEELGENGPESVFEVQYTDVEGAGFGCLQCSEGNVAVGFSGPRNYNGPEYTSGFSFNVPTEEAASIYAAGDMRKDVTILDMVAWNAETGATYGPGYKDTGYFNRKYIPRKRSEQAAGDLNLTNPNNYRAIRYADVLLMAAEAYSRTGNSVKALEYVNEVRRRAFGDQNHDLAGAGDALTSAILNERRLELLGEGHRFFDLVRTGQASGTIPGFTANKNEVFPIPIEEIQFSNGLWEQNPNY</sequence>